<accession>A0A3S0JRC9</accession>
<dbReference type="RefSeq" id="WP_126293336.1">
    <property type="nucleotide sequence ID" value="NZ_CP155468.1"/>
</dbReference>
<dbReference type="InterPro" id="IPR019657">
    <property type="entry name" value="ComFB"/>
</dbReference>
<name>A0A3S0JRC9_9BACI</name>
<evidence type="ECO:0000313" key="2">
    <source>
        <dbReference type="Proteomes" id="UP000276349"/>
    </source>
</evidence>
<dbReference type="EMBL" id="RXNR01000010">
    <property type="protein sequence ID" value="RTQ94586.1"/>
    <property type="molecule type" value="Genomic_DNA"/>
</dbReference>
<proteinExistence type="predicted"/>
<sequence>MSKPFLVNVTEEIVNGLVKFLLYGTEYQTFCHCDYCEKEIAADVLNQLPSYYVSTAEARDQAFRKLKSPENIEMINKQIILSIHAVGKKPDHKKMSNLSN</sequence>
<dbReference type="Pfam" id="PF10719">
    <property type="entry name" value="ComFB"/>
    <property type="match status" value="1"/>
</dbReference>
<evidence type="ECO:0000313" key="1">
    <source>
        <dbReference type="EMBL" id="RTQ94586.1"/>
    </source>
</evidence>
<keyword evidence="2" id="KW-1185">Reference proteome</keyword>
<dbReference type="OrthoDB" id="5616024at2"/>
<dbReference type="Proteomes" id="UP000276349">
    <property type="component" value="Unassembled WGS sequence"/>
</dbReference>
<protein>
    <submittedName>
        <fullName evidence="1">Competence protein ComFB</fullName>
    </submittedName>
</protein>
<reference evidence="1 2" key="1">
    <citation type="submission" date="2018-12" db="EMBL/GenBank/DDBJ databases">
        <authorList>
            <person name="Yu L."/>
        </authorList>
    </citation>
    <scope>NUCLEOTIDE SEQUENCE [LARGE SCALE GENOMIC DNA]</scope>
    <source>
        <strain evidence="1 2">S5H2222</strain>
    </source>
</reference>
<dbReference type="AlphaFoldDB" id="A0A3S0JRC9"/>
<organism evidence="1 2">
    <name type="scientific">Lysinibacillus telephonicus</name>
    <dbReference type="NCBI Taxonomy" id="1714840"/>
    <lineage>
        <taxon>Bacteria</taxon>
        <taxon>Bacillati</taxon>
        <taxon>Bacillota</taxon>
        <taxon>Bacilli</taxon>
        <taxon>Bacillales</taxon>
        <taxon>Bacillaceae</taxon>
        <taxon>Lysinibacillus</taxon>
    </lineage>
</organism>
<gene>
    <name evidence="1" type="ORF">EKG35_05015</name>
</gene>
<comment type="caution">
    <text evidence="1">The sequence shown here is derived from an EMBL/GenBank/DDBJ whole genome shotgun (WGS) entry which is preliminary data.</text>
</comment>